<dbReference type="PANTHER" id="PTHR30293:SF2">
    <property type="entry name" value="TRANSCRIPTIONAL ACTIVATOR PROTEIN NHAR"/>
    <property type="match status" value="1"/>
</dbReference>
<dbReference type="GO" id="GO:0003677">
    <property type="term" value="F:DNA binding"/>
    <property type="evidence" value="ECO:0007669"/>
    <property type="project" value="UniProtKB-KW"/>
</dbReference>
<dbReference type="PANTHER" id="PTHR30293">
    <property type="entry name" value="TRANSCRIPTIONAL REGULATORY PROTEIN NAC-RELATED"/>
    <property type="match status" value="1"/>
</dbReference>
<dbReference type="GO" id="GO:0003700">
    <property type="term" value="F:DNA-binding transcription factor activity"/>
    <property type="evidence" value="ECO:0007669"/>
    <property type="project" value="InterPro"/>
</dbReference>
<proteinExistence type="inferred from homology"/>
<evidence type="ECO:0000313" key="8">
    <source>
        <dbReference type="Proteomes" id="UP000494115"/>
    </source>
</evidence>
<keyword evidence="3" id="KW-0238">DNA-binding</keyword>
<organism evidence="7 8">
    <name type="scientific">Pararobbsia alpina</name>
    <dbReference type="NCBI Taxonomy" id="621374"/>
    <lineage>
        <taxon>Bacteria</taxon>
        <taxon>Pseudomonadati</taxon>
        <taxon>Pseudomonadota</taxon>
        <taxon>Betaproteobacteria</taxon>
        <taxon>Burkholderiales</taxon>
        <taxon>Burkholderiaceae</taxon>
        <taxon>Pararobbsia</taxon>
    </lineage>
</organism>
<comment type="similarity">
    <text evidence="1">Belongs to the LysR transcriptional regulatory family.</text>
</comment>
<name>A0A6S7BA75_9BURK</name>
<dbReference type="SUPFAM" id="SSF53850">
    <property type="entry name" value="Periplasmic binding protein-like II"/>
    <property type="match status" value="1"/>
</dbReference>
<dbReference type="InterPro" id="IPR005119">
    <property type="entry name" value="LysR_subst-bd"/>
</dbReference>
<dbReference type="PROSITE" id="PS50931">
    <property type="entry name" value="HTH_LYSR"/>
    <property type="match status" value="1"/>
</dbReference>
<evidence type="ECO:0000256" key="5">
    <source>
        <dbReference type="ARBA" id="ARBA00023163"/>
    </source>
</evidence>
<reference evidence="7 8" key="1">
    <citation type="submission" date="2020-04" db="EMBL/GenBank/DDBJ databases">
        <authorList>
            <person name="De Canck E."/>
        </authorList>
    </citation>
    <scope>NUCLEOTIDE SEQUENCE [LARGE SCALE GENOMIC DNA]</scope>
    <source>
        <strain evidence="7 8">LMG 28138</strain>
    </source>
</reference>
<dbReference type="Proteomes" id="UP000494115">
    <property type="component" value="Unassembled WGS sequence"/>
</dbReference>
<sequence>MNFRHLYYFWVAAHAGSLVRAGAQLHITPQTLSGQIKLLEASLDRKLFKKSGRNLDVTDAGRLALDYADEIFSLGAEMESAIRRDQDVAQTQLRVGVADSVPKAVAYRLLEPALNRSTSLRLVCLEGKLHSLLSQLAVHRLDLIIADAPIPSDVNVKAFNHPLGRSTLSCFAPKPLAARVAEDFPNSLNAMPVLLPGVDSAVRRKIDHWLNTRGISPQIVGEFDDSALTIAFGREGRGVLFAPSVLAAQLKREHALSTVGHIDTIVEEFFAISIERRISHPAITSIMSAARSGLFGTRVRDDRTST</sequence>
<dbReference type="InterPro" id="IPR036390">
    <property type="entry name" value="WH_DNA-bd_sf"/>
</dbReference>
<evidence type="ECO:0000256" key="1">
    <source>
        <dbReference type="ARBA" id="ARBA00009437"/>
    </source>
</evidence>
<feature type="domain" description="HTH lysR-type" evidence="6">
    <location>
        <begin position="1"/>
        <end position="58"/>
    </location>
</feature>
<dbReference type="InterPro" id="IPR036388">
    <property type="entry name" value="WH-like_DNA-bd_sf"/>
</dbReference>
<dbReference type="Pfam" id="PF03466">
    <property type="entry name" value="LysR_substrate"/>
    <property type="match status" value="1"/>
</dbReference>
<dbReference type="AlphaFoldDB" id="A0A6S7BA75"/>
<evidence type="ECO:0000256" key="2">
    <source>
        <dbReference type="ARBA" id="ARBA00023015"/>
    </source>
</evidence>
<dbReference type="NCBIfam" id="NF008284">
    <property type="entry name" value="PRK11062.1"/>
    <property type="match status" value="1"/>
</dbReference>
<evidence type="ECO:0000259" key="6">
    <source>
        <dbReference type="PROSITE" id="PS50931"/>
    </source>
</evidence>
<protein>
    <submittedName>
        <fullName evidence="7">Transcriptional activator protein NhaR</fullName>
    </submittedName>
</protein>
<keyword evidence="5" id="KW-0804">Transcription</keyword>
<keyword evidence="2" id="KW-0805">Transcription regulation</keyword>
<dbReference type="InterPro" id="IPR000847">
    <property type="entry name" value="LysR_HTH_N"/>
</dbReference>
<dbReference type="EMBL" id="CADIKM010000013">
    <property type="protein sequence ID" value="CAB3791184.1"/>
    <property type="molecule type" value="Genomic_DNA"/>
</dbReference>
<dbReference type="SUPFAM" id="SSF46785">
    <property type="entry name" value="Winged helix' DNA-binding domain"/>
    <property type="match status" value="1"/>
</dbReference>
<dbReference type="Gene3D" id="3.40.190.290">
    <property type="match status" value="1"/>
</dbReference>
<evidence type="ECO:0000313" key="7">
    <source>
        <dbReference type="EMBL" id="CAB3791184.1"/>
    </source>
</evidence>
<dbReference type="Gene3D" id="1.10.10.10">
    <property type="entry name" value="Winged helix-like DNA-binding domain superfamily/Winged helix DNA-binding domain"/>
    <property type="match status" value="1"/>
</dbReference>
<evidence type="ECO:0000256" key="4">
    <source>
        <dbReference type="ARBA" id="ARBA00023159"/>
    </source>
</evidence>
<keyword evidence="8" id="KW-1185">Reference proteome</keyword>
<evidence type="ECO:0000256" key="3">
    <source>
        <dbReference type="ARBA" id="ARBA00023125"/>
    </source>
</evidence>
<dbReference type="GO" id="GO:2000142">
    <property type="term" value="P:regulation of DNA-templated transcription initiation"/>
    <property type="evidence" value="ECO:0007669"/>
    <property type="project" value="TreeGrafter"/>
</dbReference>
<dbReference type="Pfam" id="PF00126">
    <property type="entry name" value="HTH_1"/>
    <property type="match status" value="1"/>
</dbReference>
<keyword evidence="4" id="KW-0010">Activator</keyword>
<dbReference type="RefSeq" id="WP_175105656.1">
    <property type="nucleotide sequence ID" value="NZ_CADIKM010000013.1"/>
</dbReference>
<gene>
    <name evidence="7" type="primary">nhaR</name>
    <name evidence="7" type="ORF">LMG28138_03134</name>
</gene>
<accession>A0A6S7BA75</accession>